<dbReference type="KEGG" id="rca:Rcas_3676"/>
<dbReference type="HOGENOM" id="CLU_400554_0_0_0"/>
<evidence type="ECO:0000256" key="3">
    <source>
        <dbReference type="SAM" id="Phobius"/>
    </source>
</evidence>
<dbReference type="Proteomes" id="UP000000263">
    <property type="component" value="Chromosome"/>
</dbReference>
<accession>A7NQ79</accession>
<evidence type="ECO:0008006" key="6">
    <source>
        <dbReference type="Google" id="ProtNLM"/>
    </source>
</evidence>
<evidence type="ECO:0000313" key="5">
    <source>
        <dbReference type="Proteomes" id="UP000000263"/>
    </source>
</evidence>
<dbReference type="GO" id="GO:0003677">
    <property type="term" value="F:DNA binding"/>
    <property type="evidence" value="ECO:0007669"/>
    <property type="project" value="TreeGrafter"/>
</dbReference>
<dbReference type="InterPro" id="IPR011990">
    <property type="entry name" value="TPR-like_helical_dom_sf"/>
</dbReference>
<keyword evidence="3" id="KW-0812">Transmembrane</keyword>
<keyword evidence="2" id="KW-0804">Transcription</keyword>
<dbReference type="SUPFAM" id="SSF48452">
    <property type="entry name" value="TPR-like"/>
    <property type="match status" value="1"/>
</dbReference>
<name>A7NQ79_ROSCS</name>
<dbReference type="AlphaFoldDB" id="A7NQ79"/>
<dbReference type="InterPro" id="IPR036388">
    <property type="entry name" value="WH-like_DNA-bd_sf"/>
</dbReference>
<keyword evidence="3" id="KW-0472">Membrane</keyword>
<dbReference type="RefSeq" id="WP_012122148.1">
    <property type="nucleotide sequence ID" value="NC_009767.1"/>
</dbReference>
<dbReference type="Gene3D" id="1.10.10.10">
    <property type="entry name" value="Winged helix-like DNA-binding domain superfamily/Winged helix DNA-binding domain"/>
    <property type="match status" value="1"/>
</dbReference>
<reference evidence="4 5" key="1">
    <citation type="submission" date="2007-08" db="EMBL/GenBank/DDBJ databases">
        <title>Complete sequence of Roseiflexus castenholzii DSM 13941.</title>
        <authorList>
            <consortium name="US DOE Joint Genome Institute"/>
            <person name="Copeland A."/>
            <person name="Lucas S."/>
            <person name="Lapidus A."/>
            <person name="Barry K."/>
            <person name="Glavina del Rio T."/>
            <person name="Dalin E."/>
            <person name="Tice H."/>
            <person name="Pitluck S."/>
            <person name="Thompson L.S."/>
            <person name="Brettin T."/>
            <person name="Bruce D."/>
            <person name="Detter J.C."/>
            <person name="Han C."/>
            <person name="Tapia R."/>
            <person name="Schmutz J."/>
            <person name="Larimer F."/>
            <person name="Land M."/>
            <person name="Hauser L."/>
            <person name="Kyrpides N."/>
            <person name="Mikhailova N."/>
            <person name="Bryant D.A."/>
            <person name="Hanada S."/>
            <person name="Tsukatani Y."/>
            <person name="Richardson P."/>
        </authorList>
    </citation>
    <scope>NUCLEOTIDE SEQUENCE [LARGE SCALE GENOMIC DNA]</scope>
    <source>
        <strain evidence="5">DSM 13941 / HLO8</strain>
    </source>
</reference>
<feature type="transmembrane region" description="Helical" evidence="3">
    <location>
        <begin position="97"/>
        <end position="118"/>
    </location>
</feature>
<organism evidence="4 5">
    <name type="scientific">Roseiflexus castenholzii (strain DSM 13941 / HLO8)</name>
    <dbReference type="NCBI Taxonomy" id="383372"/>
    <lineage>
        <taxon>Bacteria</taxon>
        <taxon>Bacillati</taxon>
        <taxon>Chloroflexota</taxon>
        <taxon>Chloroflexia</taxon>
        <taxon>Chloroflexales</taxon>
        <taxon>Roseiflexineae</taxon>
        <taxon>Roseiflexaceae</taxon>
        <taxon>Roseiflexus</taxon>
    </lineage>
</organism>
<evidence type="ECO:0000256" key="1">
    <source>
        <dbReference type="ARBA" id="ARBA00023015"/>
    </source>
</evidence>
<dbReference type="EMBL" id="CP000804">
    <property type="protein sequence ID" value="ABU59725.1"/>
    <property type="molecule type" value="Genomic_DNA"/>
</dbReference>
<feature type="transmembrane region" description="Helical" evidence="3">
    <location>
        <begin position="63"/>
        <end position="85"/>
    </location>
</feature>
<feature type="transmembrane region" description="Helical" evidence="3">
    <location>
        <begin position="236"/>
        <end position="258"/>
    </location>
</feature>
<dbReference type="InterPro" id="IPR051677">
    <property type="entry name" value="AfsR-DnrI-RedD_regulator"/>
</dbReference>
<dbReference type="PANTHER" id="PTHR35807">
    <property type="entry name" value="TRANSCRIPTIONAL REGULATOR REDD-RELATED"/>
    <property type="match status" value="1"/>
</dbReference>
<sequence length="707" mass="78790">MDILLSIRVVGGIVGFWICFFLGSRTAYHPSMRWLRWSFVFAGFHFLFVALESLLTSTTSTAISLLCCATGLIAIAFWHGWLVGVRGLARTERIVRKVHLGVAVDYALVGVVISLIPADGTFIAPIIDPLVAPVLIGVYLAGALSHIWVMTWRLHHRETIPVACAASRAVLIATTIIGVSVIAVAAGAALRQSLPEVVLLIEHAGYGALSGGMALMGYGAQSYTERHMGRTRGRDYLFSGIASLGIVGVYEGVLIAFWLATSKVWPAQQALVLGIILIPVIVATHFGFDQLRDMLDWLRFGASVRRVRGTLRTITRQIGSAKPRDQVLRDVLQALAHALRAERTAIFWFKRSEAHLLAAYGQKPDSPVQADALCTVRLKPLNGFAGYEDVLPLCTGRKQHGALLIGGSDCRRWTLDERERLEAIGVLLANYIAHTASEPVTIPQHLHRLEEQTRDVQALHATLDQGRSPSVFITTLGSFQVEVRGQPASYKAVRVGRHMLNGMLMYLVANVDKTVRRDALIEIALDHRRGRKPDDVSSPDGAHYISGLRKILERWGMADALEISDTTVILKRHPSWTTDTDQVVERYCRAKQEIANDRIDRAILWLKEARALFKGDYLPDFDAADYRIEETLKWEREHAEIERLLLRCYADCPDDAIKHEALDTAHSILSRYEDDGDMLRSIERVAQRFQDHRLLQRCRALLSDCAT</sequence>
<dbReference type="OrthoDB" id="9817862at2"/>
<feature type="transmembrane region" description="Helical" evidence="3">
    <location>
        <begin position="170"/>
        <end position="191"/>
    </location>
</feature>
<keyword evidence="3" id="KW-1133">Transmembrane helix</keyword>
<gene>
    <name evidence="4" type="ordered locus">Rcas_3676</name>
</gene>
<feature type="transmembrane region" description="Helical" evidence="3">
    <location>
        <begin position="130"/>
        <end position="149"/>
    </location>
</feature>
<feature type="transmembrane region" description="Helical" evidence="3">
    <location>
        <begin position="6"/>
        <end position="22"/>
    </location>
</feature>
<feature type="transmembrane region" description="Helical" evidence="3">
    <location>
        <begin position="270"/>
        <end position="288"/>
    </location>
</feature>
<feature type="transmembrane region" description="Helical" evidence="3">
    <location>
        <begin position="34"/>
        <end position="51"/>
    </location>
</feature>
<evidence type="ECO:0000313" key="4">
    <source>
        <dbReference type="EMBL" id="ABU59725.1"/>
    </source>
</evidence>
<protein>
    <recommendedName>
        <fullName evidence="6">Bacterial transcriptional activator domain-containing protein</fullName>
    </recommendedName>
</protein>
<keyword evidence="1" id="KW-0805">Transcription regulation</keyword>
<dbReference type="eggNOG" id="COG2203">
    <property type="taxonomic scope" value="Bacteria"/>
</dbReference>
<dbReference type="InterPro" id="IPR029016">
    <property type="entry name" value="GAF-like_dom_sf"/>
</dbReference>
<dbReference type="SUPFAM" id="SSF55781">
    <property type="entry name" value="GAF domain-like"/>
    <property type="match status" value="1"/>
</dbReference>
<proteinExistence type="predicted"/>
<evidence type="ECO:0000256" key="2">
    <source>
        <dbReference type="ARBA" id="ARBA00023163"/>
    </source>
</evidence>
<dbReference type="PANTHER" id="PTHR35807:SF1">
    <property type="entry name" value="TRANSCRIPTIONAL REGULATOR REDD"/>
    <property type="match status" value="1"/>
</dbReference>
<dbReference type="Gene3D" id="3.30.450.40">
    <property type="match status" value="1"/>
</dbReference>
<keyword evidence="5" id="KW-1185">Reference proteome</keyword>
<dbReference type="GO" id="GO:0006355">
    <property type="term" value="P:regulation of DNA-templated transcription"/>
    <property type="evidence" value="ECO:0007669"/>
    <property type="project" value="TreeGrafter"/>
</dbReference>